<dbReference type="EMBL" id="LDXT01000076">
    <property type="protein sequence ID" value="KRT55605.1"/>
    <property type="molecule type" value="Genomic_DNA"/>
</dbReference>
<sequence length="105" mass="12045">MLLNLIIGDYSMNLEIPEGYQEKMADAFDKMDKDMDNGRRLGQTWLKQPDRQQRCQIAADKLLAAIETHNENLALLMGGYIASRMPEIRQIRIDNNGEPQETSFS</sequence>
<gene>
    <name evidence="1" type="ORF">Ga0074115_12127</name>
    <name evidence="2" type="ORF">Ga0076813_13095</name>
</gene>
<dbReference type="AlphaFoldDB" id="A0A0T5YZL5"/>
<protein>
    <submittedName>
        <fullName evidence="1">Uncharacterized protein</fullName>
    </submittedName>
</protein>
<comment type="caution">
    <text evidence="1">The sequence shown here is derived from an EMBL/GenBank/DDBJ whole genome shotgun (WGS) entry which is preliminary data.</text>
</comment>
<accession>A0A0T5YZL5</accession>
<proteinExistence type="predicted"/>
<reference evidence="3 4" key="1">
    <citation type="submission" date="2015-11" db="EMBL/GenBank/DDBJ databases">
        <title>The genome of Candidatus Endoriftia persephone in Ridgeia piscesae and population structure of the North Eastern Pacific vestimentiferan symbionts.</title>
        <authorList>
            <person name="Perez M."/>
            <person name="Juniper K.S."/>
        </authorList>
    </citation>
    <scope>NUCLEOTIDE SEQUENCE [LARGE SCALE GENOMIC DNA]</scope>
    <source>
        <strain evidence="2">Ind10</strain>
        <strain evidence="1">Ind11</strain>
    </source>
</reference>
<dbReference type="Proteomes" id="UP000051634">
    <property type="component" value="Unassembled WGS sequence"/>
</dbReference>
<dbReference type="RefSeq" id="WP_057956886.1">
    <property type="nucleotide sequence ID" value="NZ_KQ556968.1"/>
</dbReference>
<dbReference type="EMBL" id="LMXI01000385">
    <property type="protein sequence ID" value="KRT58250.1"/>
    <property type="molecule type" value="Genomic_DNA"/>
</dbReference>
<dbReference type="Proteomes" id="UP000051276">
    <property type="component" value="Unassembled WGS sequence"/>
</dbReference>
<evidence type="ECO:0000313" key="4">
    <source>
        <dbReference type="Proteomes" id="UP000051634"/>
    </source>
</evidence>
<organism evidence="1 4">
    <name type="scientific">endosymbiont of Ridgeia piscesae</name>
    <dbReference type="NCBI Taxonomy" id="54398"/>
    <lineage>
        <taxon>Bacteria</taxon>
        <taxon>Pseudomonadati</taxon>
        <taxon>Pseudomonadota</taxon>
        <taxon>Gammaproteobacteria</taxon>
        <taxon>sulfur-oxidizing symbionts</taxon>
    </lineage>
</organism>
<keyword evidence="4" id="KW-1185">Reference proteome</keyword>
<dbReference type="OrthoDB" id="5624469at2"/>
<evidence type="ECO:0000313" key="3">
    <source>
        <dbReference type="Proteomes" id="UP000051276"/>
    </source>
</evidence>
<evidence type="ECO:0000313" key="2">
    <source>
        <dbReference type="EMBL" id="KRT58250.1"/>
    </source>
</evidence>
<dbReference type="STRING" id="54398.Ga0074115_12127"/>
<evidence type="ECO:0000313" key="1">
    <source>
        <dbReference type="EMBL" id="KRT55605.1"/>
    </source>
</evidence>
<name>A0A0T5YZL5_9GAMM</name>